<accession>A0ABS2QF46</accession>
<name>A0ABS2QF46_9BACI</name>
<feature type="transmembrane region" description="Helical" evidence="1">
    <location>
        <begin position="78"/>
        <end position="98"/>
    </location>
</feature>
<evidence type="ECO:0000256" key="1">
    <source>
        <dbReference type="SAM" id="Phobius"/>
    </source>
</evidence>
<evidence type="ECO:0000313" key="2">
    <source>
        <dbReference type="EMBL" id="MBM7691773.1"/>
    </source>
</evidence>
<reference evidence="2 3" key="1">
    <citation type="submission" date="2021-01" db="EMBL/GenBank/DDBJ databases">
        <title>Genomic Encyclopedia of Type Strains, Phase IV (KMG-IV): sequencing the most valuable type-strain genomes for metagenomic binning, comparative biology and taxonomic classification.</title>
        <authorList>
            <person name="Goeker M."/>
        </authorList>
    </citation>
    <scope>NUCLEOTIDE SEQUENCE [LARGE SCALE GENOMIC DNA]</scope>
    <source>
        <strain evidence="2 3">DSM 105482</strain>
    </source>
</reference>
<evidence type="ECO:0000313" key="3">
    <source>
        <dbReference type="Proteomes" id="UP000823486"/>
    </source>
</evidence>
<proteinExistence type="predicted"/>
<comment type="caution">
    <text evidence="2">The sequence shown here is derived from an EMBL/GenBank/DDBJ whole genome shotgun (WGS) entry which is preliminary data.</text>
</comment>
<dbReference type="RefSeq" id="WP_204539909.1">
    <property type="nucleotide sequence ID" value="NZ_JAFBFI010000003.1"/>
</dbReference>
<evidence type="ECO:0008006" key="4">
    <source>
        <dbReference type="Google" id="ProtNLM"/>
    </source>
</evidence>
<protein>
    <recommendedName>
        <fullName evidence="4">MFS transporter</fullName>
    </recommendedName>
</protein>
<keyword evidence="1" id="KW-1133">Transmembrane helix</keyword>
<feature type="transmembrane region" description="Helical" evidence="1">
    <location>
        <begin position="12"/>
        <end position="30"/>
    </location>
</feature>
<gene>
    <name evidence="2" type="ORF">JOC77_001180</name>
</gene>
<dbReference type="EMBL" id="JAFBFI010000003">
    <property type="protein sequence ID" value="MBM7691773.1"/>
    <property type="molecule type" value="Genomic_DNA"/>
</dbReference>
<keyword evidence="1" id="KW-0472">Membrane</keyword>
<keyword evidence="1" id="KW-0812">Transmembrane</keyword>
<keyword evidence="3" id="KW-1185">Reference proteome</keyword>
<organism evidence="2 3">
    <name type="scientific">Peribacillus deserti</name>
    <dbReference type="NCBI Taxonomy" id="673318"/>
    <lineage>
        <taxon>Bacteria</taxon>
        <taxon>Bacillati</taxon>
        <taxon>Bacillota</taxon>
        <taxon>Bacilli</taxon>
        <taxon>Bacillales</taxon>
        <taxon>Bacillaceae</taxon>
        <taxon>Peribacillus</taxon>
    </lineage>
</organism>
<sequence>MSTVTLPSWFWMIYYLFLLITVGTATFCLIRSRMTGWSLLVIGISCSLPIVSLLNSIGREEGMNEFEHLYNQLQQGSLWSFYVFLGYLYTLVWWFLFLKKNFLKLKG</sequence>
<feature type="transmembrane region" description="Helical" evidence="1">
    <location>
        <begin position="37"/>
        <end position="58"/>
    </location>
</feature>
<dbReference type="Proteomes" id="UP000823486">
    <property type="component" value="Unassembled WGS sequence"/>
</dbReference>